<evidence type="ECO:0000313" key="1">
    <source>
        <dbReference type="EMBL" id="WSC02872.1"/>
    </source>
</evidence>
<organism evidence="1 2">
    <name type="scientific">Streptomyces scopuliridis</name>
    <dbReference type="NCBI Taxonomy" id="452529"/>
    <lineage>
        <taxon>Bacteria</taxon>
        <taxon>Bacillati</taxon>
        <taxon>Actinomycetota</taxon>
        <taxon>Actinomycetes</taxon>
        <taxon>Kitasatosporales</taxon>
        <taxon>Streptomycetaceae</taxon>
        <taxon>Streptomyces</taxon>
    </lineage>
</organism>
<dbReference type="Proteomes" id="UP001348369">
    <property type="component" value="Chromosome"/>
</dbReference>
<dbReference type="EMBL" id="CP109109">
    <property type="protein sequence ID" value="WSC02872.1"/>
    <property type="molecule type" value="Genomic_DNA"/>
</dbReference>
<gene>
    <name evidence="1" type="ORF">OG835_00145</name>
</gene>
<proteinExistence type="predicted"/>
<name>A0ACD5A0H0_9ACTN</name>
<protein>
    <submittedName>
        <fullName evidence="1">ISL3 family transposase</fullName>
    </submittedName>
</protein>
<keyword evidence="2" id="KW-1185">Reference proteome</keyword>
<accession>A0ACD5A0H0</accession>
<reference evidence="1" key="1">
    <citation type="submission" date="2022-10" db="EMBL/GenBank/DDBJ databases">
        <title>The complete genomes of actinobacterial strains from the NBC collection.</title>
        <authorList>
            <person name="Joergensen T.S."/>
            <person name="Alvarez Arevalo M."/>
            <person name="Sterndorff E.B."/>
            <person name="Faurdal D."/>
            <person name="Vuksanovic O."/>
            <person name="Mourched A.-S."/>
            <person name="Charusanti P."/>
            <person name="Shaw S."/>
            <person name="Blin K."/>
            <person name="Weber T."/>
        </authorList>
    </citation>
    <scope>NUCLEOTIDE SEQUENCE</scope>
    <source>
        <strain evidence="1">NBC 01771</strain>
    </source>
</reference>
<evidence type="ECO:0000313" key="2">
    <source>
        <dbReference type="Proteomes" id="UP001348369"/>
    </source>
</evidence>
<sequence length="502" mass="56515">MVFSGLFPLVIEDVADEGERIVVRARIPKGTAACPVCGASTGRVHGYHWRTVADVPVDDRRVVVRVRVRRLVCPTRGCRQTFREQMPGVLERYQRRTARLTRQVKAVVKELAGRAGSRLLAILAAGLSRHTALRTLLRIPLPTGRKPRVIGVDDFALRRRHRYATVVIDAETHERIDVLPDRTADTLEAWLRGHPGIEIVCRDGSATYAEAIRRALPDAVQVADRWHLWHNLCEAALGEVKAHSTCWAAVLDAPIYDGPRAQTTLERWHQVHNLLEKGVGLLECARRLQLALNTVKRYARADRPERMLRVPKYRASLVDPYREHLRKRRAEDPAVPVQHLFEEIKALGFAGCLNLLHKYINQGRADADRSHISPRRLARMILTRPDNLKAEHHDLLARLTAACPEMTQLAAVVGDFAKLLTPRAGNADGFSRWIVEVRSADLPHLHAFARGLDRDRDAVHAALTLPYSNGPTEGVNTKTKRIARQMHGRAGFTLLRHRILLG</sequence>